<evidence type="ECO:0000313" key="3">
    <source>
        <dbReference type="EMBL" id="ORX88018.1"/>
    </source>
</evidence>
<dbReference type="Proteomes" id="UP000193944">
    <property type="component" value="Unassembled WGS sequence"/>
</dbReference>
<name>A0A1Y1XQJ9_9FUNG</name>
<accession>A0A1Y1XQJ9</accession>
<comment type="caution">
    <text evidence="3">The sequence shown here is derived from an EMBL/GenBank/DDBJ whole genome shotgun (WGS) entry which is preliminary data.</text>
</comment>
<evidence type="ECO:0000256" key="2">
    <source>
        <dbReference type="SAM" id="MobiDB-lite"/>
    </source>
</evidence>
<reference evidence="3 4" key="1">
    <citation type="submission" date="2016-08" db="EMBL/GenBank/DDBJ databases">
        <title>A Parts List for Fungal Cellulosomes Revealed by Comparative Genomics.</title>
        <authorList>
            <consortium name="DOE Joint Genome Institute"/>
            <person name="Haitjema C.H."/>
            <person name="Gilmore S.P."/>
            <person name="Henske J.K."/>
            <person name="Solomon K.V."/>
            <person name="De Groot R."/>
            <person name="Kuo A."/>
            <person name="Mondo S.J."/>
            <person name="Salamov A.A."/>
            <person name="Labutti K."/>
            <person name="Zhao Z."/>
            <person name="Chiniquy J."/>
            <person name="Barry K."/>
            <person name="Brewer H.M."/>
            <person name="Purvine S.O."/>
            <person name="Wright A.T."/>
            <person name="Boxma B."/>
            <person name="Van Alen T."/>
            <person name="Hackstein J.H."/>
            <person name="Baker S.E."/>
            <person name="Grigoriev I.V."/>
            <person name="O'Malley M.A."/>
        </authorList>
    </citation>
    <scope>NUCLEOTIDE SEQUENCE [LARGE SCALE GENOMIC DNA]</scope>
    <source>
        <strain evidence="3 4">S4</strain>
    </source>
</reference>
<feature type="coiled-coil region" evidence="1">
    <location>
        <begin position="51"/>
        <end position="135"/>
    </location>
</feature>
<reference evidence="3 4" key="2">
    <citation type="submission" date="2016-08" db="EMBL/GenBank/DDBJ databases">
        <title>Pervasive Adenine N6-methylation of Active Genes in Fungi.</title>
        <authorList>
            <consortium name="DOE Joint Genome Institute"/>
            <person name="Mondo S.J."/>
            <person name="Dannebaum R.O."/>
            <person name="Kuo R.C."/>
            <person name="Labutti K."/>
            <person name="Haridas S."/>
            <person name="Kuo A."/>
            <person name="Salamov A."/>
            <person name="Ahrendt S.R."/>
            <person name="Lipzen A."/>
            <person name="Sullivan W."/>
            <person name="Andreopoulos W.B."/>
            <person name="Clum A."/>
            <person name="Lindquist E."/>
            <person name="Daum C."/>
            <person name="Ramamoorthy G.K."/>
            <person name="Gryganskyi A."/>
            <person name="Culley D."/>
            <person name="Magnuson J.K."/>
            <person name="James T.Y."/>
            <person name="O'Malley M.A."/>
            <person name="Stajich J.E."/>
            <person name="Spatafora J.W."/>
            <person name="Visel A."/>
            <person name="Grigoriev I.V."/>
        </authorList>
    </citation>
    <scope>NUCLEOTIDE SEQUENCE [LARGE SCALE GENOMIC DNA]</scope>
    <source>
        <strain evidence="3 4">S4</strain>
    </source>
</reference>
<feature type="region of interest" description="Disordered" evidence="2">
    <location>
        <begin position="1"/>
        <end position="26"/>
    </location>
</feature>
<protein>
    <submittedName>
        <fullName evidence="3">Uncharacterized protein</fullName>
    </submittedName>
</protein>
<evidence type="ECO:0000313" key="4">
    <source>
        <dbReference type="Proteomes" id="UP000193944"/>
    </source>
</evidence>
<proteinExistence type="predicted"/>
<sequence length="135" mass="15729">MKDQDVQSITTESPTEEESSKTSTISKIVDNSESIKNSSIFGENTSNINKLNKMNKLKAKITDAILNLRNQIGNELKKISDLEEQKKYFNGQHGYYKKYGIFQIDEKIQKCENNLNILREDLKRQEDRRQELELL</sequence>
<evidence type="ECO:0000256" key="1">
    <source>
        <dbReference type="SAM" id="Coils"/>
    </source>
</evidence>
<keyword evidence="4" id="KW-1185">Reference proteome</keyword>
<keyword evidence="1" id="KW-0175">Coiled coil</keyword>
<gene>
    <name evidence="3" type="ORF">BCR32DRAFT_263885</name>
</gene>
<dbReference type="EMBL" id="MCFG01000003">
    <property type="protein sequence ID" value="ORX88018.1"/>
    <property type="molecule type" value="Genomic_DNA"/>
</dbReference>
<dbReference type="AlphaFoldDB" id="A0A1Y1XQJ9"/>
<organism evidence="3 4">
    <name type="scientific">Anaeromyces robustus</name>
    <dbReference type="NCBI Taxonomy" id="1754192"/>
    <lineage>
        <taxon>Eukaryota</taxon>
        <taxon>Fungi</taxon>
        <taxon>Fungi incertae sedis</taxon>
        <taxon>Chytridiomycota</taxon>
        <taxon>Chytridiomycota incertae sedis</taxon>
        <taxon>Neocallimastigomycetes</taxon>
        <taxon>Neocallimastigales</taxon>
        <taxon>Neocallimastigaceae</taxon>
        <taxon>Anaeromyces</taxon>
    </lineage>
</organism>